<dbReference type="SMART" id="SM00421">
    <property type="entry name" value="HTH_LUXR"/>
    <property type="match status" value="1"/>
</dbReference>
<reference evidence="4" key="1">
    <citation type="submission" date="2022-10" db="EMBL/GenBank/DDBJ databases">
        <title>The complete genomes of actinobacterial strains from the NBC collection.</title>
        <authorList>
            <person name="Joergensen T.S."/>
            <person name="Alvarez Arevalo M."/>
            <person name="Sterndorff E.B."/>
            <person name="Faurdal D."/>
            <person name="Vuksanovic O."/>
            <person name="Mourched A.-S."/>
            <person name="Charusanti P."/>
            <person name="Shaw S."/>
            <person name="Blin K."/>
            <person name="Weber T."/>
        </authorList>
    </citation>
    <scope>NUCLEOTIDE SEQUENCE</scope>
    <source>
        <strain evidence="4">NBC_00256</strain>
    </source>
</reference>
<dbReference type="InterPro" id="IPR041664">
    <property type="entry name" value="AAA_16"/>
</dbReference>
<keyword evidence="5" id="KW-1185">Reference proteome</keyword>
<evidence type="ECO:0000313" key="5">
    <source>
        <dbReference type="Proteomes" id="UP001432190"/>
    </source>
</evidence>
<dbReference type="CDD" id="cd06170">
    <property type="entry name" value="LuxR_C_like"/>
    <property type="match status" value="1"/>
</dbReference>
<accession>A0ABZ1S062</accession>
<sequence>MDLRIADESGAPTGSLVGRADELLSTHRFLRQAAVNGGALLISGEPGVGKTALLDAVAEAAAETGTRVLRAAGVEFEADVSYSGLNQLLFPLYDAFGELAPAHREALRVALGFGTGQPPDRLLVSNAVLLLLRATAVAQPLLLIVDDLPWLDRASSAVLGFVARRLVGTSVGFLAACRSQTASFFEHGGIPEFELQPLPAAAAEELIDRRFPDLAPAVRRRLLSEARGNPLALLELPSALTGPQRLAAASLPAVLPLTRRLQVLFASRVSRLPEPCRRLLLLGALDGTGDLGVLLTAAGEYDLDDLAPAERDQLVHVHGNSRRFAFRHPLIESAVVEVATSSELRWAHTALARTLVTQPERRAWHLGEATVGPDEEVAGLLEQAAHRILRRGDAVGAVASLTRAAELTPDAVDRGRRLAQAAYIGADAGGELANASQLLDDSRRASPGGSLYASAAAVHLLLNSDGDVRTAHRLLVGAIESGDHGYDADDPALLDALHTLLVLLLCFFSGEPAAWEPFFAALGRLTPEVPAPLAVAAASFGDPARTGQAAASRFDVMVAGMRDKVDPTQIVRISIAAIYLDRLSDCRDADWRVVRLGREGAAPTRRHLGALLHLCFDDYHSGRWDEAAELAEEGLRLCDEHGFRFVAWYFQYVQALLAAARGDAEASDTLTDAILRFAVPRGARAGEVYAYHVRGLNDLARGDHESAYQHATAISPAGRLAPYVPHALWGCLDLVEAAVRTNRLTEAAAHAAAVDEANLAGVSPRLALLSAAASAFAAPDDEAEELFEAALALPGVERWPFDLARVRLVYGERLRRLRATARARTQLRTALATFELLGARPWAERAANELRATGLTKPRTGARSTVLTPQEREIAELAGSGLTNKQIGEKLFLSHRTVGTHLYQIFPKLGITSRAALRDALAALGDDEAPEPDELL</sequence>
<feature type="domain" description="HTH luxR-type" evidence="3">
    <location>
        <begin position="860"/>
        <end position="925"/>
    </location>
</feature>
<evidence type="ECO:0000313" key="4">
    <source>
        <dbReference type="EMBL" id="WUP47133.1"/>
    </source>
</evidence>
<keyword evidence="2" id="KW-0067">ATP-binding</keyword>
<gene>
    <name evidence="4" type="ORF">OG994_15825</name>
</gene>
<dbReference type="RefSeq" id="WP_328850161.1">
    <property type="nucleotide sequence ID" value="NZ_CP108084.1"/>
</dbReference>
<proteinExistence type="predicted"/>
<evidence type="ECO:0000259" key="3">
    <source>
        <dbReference type="PROSITE" id="PS50043"/>
    </source>
</evidence>
<dbReference type="PROSITE" id="PS50043">
    <property type="entry name" value="HTH_LUXR_2"/>
    <property type="match status" value="1"/>
</dbReference>
<dbReference type="InterPro" id="IPR036388">
    <property type="entry name" value="WH-like_DNA-bd_sf"/>
</dbReference>
<dbReference type="InterPro" id="IPR016032">
    <property type="entry name" value="Sig_transdc_resp-reg_C-effctor"/>
</dbReference>
<dbReference type="Pfam" id="PF00196">
    <property type="entry name" value="GerE"/>
    <property type="match status" value="1"/>
</dbReference>
<dbReference type="SUPFAM" id="SSF52540">
    <property type="entry name" value="P-loop containing nucleoside triphosphate hydrolases"/>
    <property type="match status" value="1"/>
</dbReference>
<protein>
    <submittedName>
        <fullName evidence="4">AAA family ATPase</fullName>
    </submittedName>
</protein>
<name>A0ABZ1S062_9ACTN</name>
<dbReference type="PRINTS" id="PR00038">
    <property type="entry name" value="HTHLUXR"/>
</dbReference>
<dbReference type="InterPro" id="IPR000792">
    <property type="entry name" value="Tscrpt_reg_LuxR_C"/>
</dbReference>
<keyword evidence="1" id="KW-0547">Nucleotide-binding</keyword>
<dbReference type="PANTHER" id="PTHR16305">
    <property type="entry name" value="TESTICULAR SOLUBLE ADENYLYL CYCLASE"/>
    <property type="match status" value="1"/>
</dbReference>
<dbReference type="Gene3D" id="1.10.10.10">
    <property type="entry name" value="Winged helix-like DNA-binding domain superfamily/Winged helix DNA-binding domain"/>
    <property type="match status" value="1"/>
</dbReference>
<evidence type="ECO:0000256" key="1">
    <source>
        <dbReference type="ARBA" id="ARBA00022741"/>
    </source>
</evidence>
<dbReference type="Pfam" id="PF13191">
    <property type="entry name" value="AAA_16"/>
    <property type="match status" value="1"/>
</dbReference>
<dbReference type="InterPro" id="IPR027417">
    <property type="entry name" value="P-loop_NTPase"/>
</dbReference>
<dbReference type="EMBL" id="CP108084">
    <property type="protein sequence ID" value="WUP47133.1"/>
    <property type="molecule type" value="Genomic_DNA"/>
</dbReference>
<dbReference type="SUPFAM" id="SSF46894">
    <property type="entry name" value="C-terminal effector domain of the bipartite response regulators"/>
    <property type="match status" value="1"/>
</dbReference>
<dbReference type="Gene3D" id="3.40.50.300">
    <property type="entry name" value="P-loop containing nucleotide triphosphate hydrolases"/>
    <property type="match status" value="1"/>
</dbReference>
<evidence type="ECO:0000256" key="2">
    <source>
        <dbReference type="ARBA" id="ARBA00022840"/>
    </source>
</evidence>
<dbReference type="Proteomes" id="UP001432190">
    <property type="component" value="Chromosome"/>
</dbReference>
<dbReference type="PANTHER" id="PTHR16305:SF35">
    <property type="entry name" value="TRANSCRIPTIONAL ACTIVATOR DOMAIN"/>
    <property type="match status" value="1"/>
</dbReference>
<organism evidence="4 5">
    <name type="scientific">Micromonospora globbae</name>
    <dbReference type="NCBI Taxonomy" id="1894969"/>
    <lineage>
        <taxon>Bacteria</taxon>
        <taxon>Bacillati</taxon>
        <taxon>Actinomycetota</taxon>
        <taxon>Actinomycetes</taxon>
        <taxon>Micromonosporales</taxon>
        <taxon>Micromonosporaceae</taxon>
        <taxon>Micromonospora</taxon>
    </lineage>
</organism>